<organism evidence="1 2">
    <name type="scientific">Serratia phage vB_SmaM_ 2050HW</name>
    <dbReference type="NCBI Taxonomy" id="2024252"/>
    <lineage>
        <taxon>Viruses</taxon>
        <taxon>Duplodnaviria</taxon>
        <taxon>Heunggongvirae</taxon>
        <taxon>Uroviricota</taxon>
        <taxon>Caudoviricetes</taxon>
        <taxon>Chimalliviridae</taxon>
        <taxon>Moabitevirus</taxon>
        <taxon>Moabitevirus mv2050HW</taxon>
    </lineage>
</organism>
<sequence length="115" mass="12588">MRRNQAVIDKSIEELNDLCIGGPETKEKTLAISSAMMQIFTNGLGLMVSASEEGKYPLGKYDSFAEVSLASSRIYGQIVVFRVRIGWQDTTFTRFVFLDEAGAPAAAVDDIGTPY</sequence>
<keyword evidence="2" id="KW-1185">Reference proteome</keyword>
<dbReference type="Proteomes" id="UP000223363">
    <property type="component" value="Segment"/>
</dbReference>
<dbReference type="EMBL" id="MF285618">
    <property type="protein sequence ID" value="ATA65618.1"/>
    <property type="molecule type" value="Genomic_DNA"/>
</dbReference>
<name>A0A289ZU75_9CAUD</name>
<proteinExistence type="predicted"/>
<accession>A0A289ZU75</accession>
<protein>
    <submittedName>
        <fullName evidence="1">Uncharacterized protein</fullName>
    </submittedName>
</protein>
<reference evidence="2" key="1">
    <citation type="submission" date="2017-06" db="EMBL/GenBank/DDBJ databases">
        <authorList>
            <person name="Zhao X."/>
        </authorList>
    </citation>
    <scope>NUCLEOTIDE SEQUENCE [LARGE SCALE GENOMIC DNA]</scope>
</reference>
<gene>
    <name evidence="1" type="ORF">2050HW_00283</name>
</gene>
<evidence type="ECO:0000313" key="2">
    <source>
        <dbReference type="Proteomes" id="UP000223363"/>
    </source>
</evidence>
<evidence type="ECO:0000313" key="1">
    <source>
        <dbReference type="EMBL" id="ATA65618.1"/>
    </source>
</evidence>